<dbReference type="SUPFAM" id="SSF51735">
    <property type="entry name" value="NAD(P)-binding Rossmann-fold domains"/>
    <property type="match status" value="1"/>
</dbReference>
<dbReference type="OrthoDB" id="3338687at2"/>
<dbReference type="InterPro" id="IPR050177">
    <property type="entry name" value="Lipid_A_modif_metabolic_enz"/>
</dbReference>
<dbReference type="Gene3D" id="3.40.50.720">
    <property type="entry name" value="NAD(P)-binding Rossmann-like Domain"/>
    <property type="match status" value="1"/>
</dbReference>
<gene>
    <name evidence="2" type="ORF">SE18_03855</name>
</gene>
<sequence length="349" mass="38928">MERRTVLITGAAGRWGRRLARQLAKFPIVRVIGLDISPPERPIDGVDYIQADLRNPLLVELLRTEKVEGILHMVFTSGLSGGHGALSPEDAFQTNVMGAMEVLAAANAAEVKQVVIKSTTMVYGAHVDNPLYLHENAPLRGTDGKPLLRHRYEIERFIADFRRNHAMNIAVLRFPGIVGASGASSTMRYLGQPTPPTLLGFDPLMQIVHEADVIGSLLHALVAEANGVFNVAADGVMPLSQMIRRVGGQPLPIFHPFAYAAERFSLVRNNRLANKIMPFELDYLRFPWIADTTAMRGELNYEPRHTAEEALDAFRSSLRLQSYRDLLPKRKAYDGIQAFLNRRRQEDEA</sequence>
<reference evidence="2 3" key="1">
    <citation type="submission" date="2015-07" db="EMBL/GenBank/DDBJ databases">
        <title>Whole genome sequence of Herpetosiphon geysericola DSM 7119.</title>
        <authorList>
            <person name="Hemp J."/>
            <person name="Ward L.M."/>
            <person name="Pace L.A."/>
            <person name="Fischer W.W."/>
        </authorList>
    </citation>
    <scope>NUCLEOTIDE SEQUENCE [LARGE SCALE GENOMIC DNA]</scope>
    <source>
        <strain evidence="2 3">DSM 7119</strain>
    </source>
</reference>
<organism evidence="2 3">
    <name type="scientific">Herpetosiphon geysericola</name>
    <dbReference type="NCBI Taxonomy" id="70996"/>
    <lineage>
        <taxon>Bacteria</taxon>
        <taxon>Bacillati</taxon>
        <taxon>Chloroflexota</taxon>
        <taxon>Chloroflexia</taxon>
        <taxon>Herpetosiphonales</taxon>
        <taxon>Herpetosiphonaceae</taxon>
        <taxon>Herpetosiphon</taxon>
    </lineage>
</organism>
<dbReference type="AlphaFoldDB" id="A0A0P6Y4D2"/>
<evidence type="ECO:0000259" key="1">
    <source>
        <dbReference type="Pfam" id="PF01370"/>
    </source>
</evidence>
<dbReference type="InterPro" id="IPR036291">
    <property type="entry name" value="NAD(P)-bd_dom_sf"/>
</dbReference>
<name>A0A0P6Y4D2_9CHLR</name>
<keyword evidence="3" id="KW-1185">Reference proteome</keyword>
<dbReference type="PANTHER" id="PTHR43245">
    <property type="entry name" value="BIFUNCTIONAL POLYMYXIN RESISTANCE PROTEIN ARNA"/>
    <property type="match status" value="1"/>
</dbReference>
<dbReference type="EMBL" id="LGKP01000008">
    <property type="protein sequence ID" value="KPL90921.1"/>
    <property type="molecule type" value="Genomic_DNA"/>
</dbReference>
<proteinExistence type="predicted"/>
<dbReference type="RefSeq" id="WP_054533100.1">
    <property type="nucleotide sequence ID" value="NZ_LGKP01000008.1"/>
</dbReference>
<dbReference type="PANTHER" id="PTHR43245:SF52">
    <property type="entry name" value="NAD-DEPENDENT EPIMERASE_DEHYDRATASE"/>
    <property type="match status" value="1"/>
</dbReference>
<dbReference type="Proteomes" id="UP000050277">
    <property type="component" value="Unassembled WGS sequence"/>
</dbReference>
<evidence type="ECO:0000313" key="2">
    <source>
        <dbReference type="EMBL" id="KPL90921.1"/>
    </source>
</evidence>
<dbReference type="PATRIC" id="fig|70996.4.peg.5254"/>
<dbReference type="Pfam" id="PF01370">
    <property type="entry name" value="Epimerase"/>
    <property type="match status" value="1"/>
</dbReference>
<dbReference type="STRING" id="70996.SE18_03855"/>
<accession>A0A0P6Y4D2</accession>
<evidence type="ECO:0000313" key="3">
    <source>
        <dbReference type="Proteomes" id="UP000050277"/>
    </source>
</evidence>
<comment type="caution">
    <text evidence="2">The sequence shown here is derived from an EMBL/GenBank/DDBJ whole genome shotgun (WGS) entry which is preliminary data.</text>
</comment>
<dbReference type="InterPro" id="IPR001509">
    <property type="entry name" value="Epimerase_deHydtase"/>
</dbReference>
<protein>
    <recommendedName>
        <fullName evidence="1">NAD-dependent epimerase/dehydratase domain-containing protein</fullName>
    </recommendedName>
</protein>
<feature type="domain" description="NAD-dependent epimerase/dehydratase" evidence="1">
    <location>
        <begin position="6"/>
        <end position="231"/>
    </location>
</feature>